<dbReference type="AlphaFoldDB" id="A0A388JM95"/>
<dbReference type="STRING" id="69332.A0A388JM95"/>
<accession>A0A388JM95</accession>
<dbReference type="Proteomes" id="UP000265515">
    <property type="component" value="Unassembled WGS sequence"/>
</dbReference>
<protein>
    <recommendedName>
        <fullName evidence="2">adenylate kinase</fullName>
        <ecNumber evidence="2">2.7.4.3</ecNumber>
    </recommendedName>
</protein>
<dbReference type="EMBL" id="BFEA01000001">
    <property type="protein sequence ID" value="GBG58832.1"/>
    <property type="molecule type" value="Genomic_DNA"/>
</dbReference>
<evidence type="ECO:0000256" key="4">
    <source>
        <dbReference type="ARBA" id="ARBA00022741"/>
    </source>
</evidence>
<dbReference type="SUPFAM" id="SSF52540">
    <property type="entry name" value="P-loop containing nucleoside triphosphate hydrolases"/>
    <property type="match status" value="2"/>
</dbReference>
<comment type="similarity">
    <text evidence="1">Belongs to the adenylate kinase family.</text>
</comment>
<reference evidence="7 8" key="1">
    <citation type="journal article" date="2018" name="Cell">
        <title>The Chara Genome: Secondary Complexity and Implications for Plant Terrestrialization.</title>
        <authorList>
            <person name="Nishiyama T."/>
            <person name="Sakayama H."/>
            <person name="Vries J.D."/>
            <person name="Buschmann H."/>
            <person name="Saint-Marcoux D."/>
            <person name="Ullrich K.K."/>
            <person name="Haas F.B."/>
            <person name="Vanderstraeten L."/>
            <person name="Becker D."/>
            <person name="Lang D."/>
            <person name="Vosolsobe S."/>
            <person name="Rombauts S."/>
            <person name="Wilhelmsson P.K.I."/>
            <person name="Janitza P."/>
            <person name="Kern R."/>
            <person name="Heyl A."/>
            <person name="Rumpler F."/>
            <person name="Villalobos L.I.A.C."/>
            <person name="Clay J.M."/>
            <person name="Skokan R."/>
            <person name="Toyoda A."/>
            <person name="Suzuki Y."/>
            <person name="Kagoshima H."/>
            <person name="Schijlen E."/>
            <person name="Tajeshwar N."/>
            <person name="Catarino B."/>
            <person name="Hetherington A.J."/>
            <person name="Saltykova A."/>
            <person name="Bonnot C."/>
            <person name="Breuninger H."/>
            <person name="Symeonidi A."/>
            <person name="Radhakrishnan G.V."/>
            <person name="Van Nieuwerburgh F."/>
            <person name="Deforce D."/>
            <person name="Chang C."/>
            <person name="Karol K.G."/>
            <person name="Hedrich R."/>
            <person name="Ulvskov P."/>
            <person name="Glockner G."/>
            <person name="Delwiche C.F."/>
            <person name="Petrasek J."/>
            <person name="Van de Peer Y."/>
            <person name="Friml J."/>
            <person name="Beilby M."/>
            <person name="Dolan L."/>
            <person name="Kohara Y."/>
            <person name="Sugano S."/>
            <person name="Fujiyama A."/>
            <person name="Delaux P.-M."/>
            <person name="Quint M."/>
            <person name="TheiBen G."/>
            <person name="Hagemann M."/>
            <person name="Harholt J."/>
            <person name="Dunand C."/>
            <person name="Zachgo S."/>
            <person name="Langdale J."/>
            <person name="Maumus F."/>
            <person name="Straeten D.V.D."/>
            <person name="Gould S.B."/>
            <person name="Rensing S.A."/>
        </authorList>
    </citation>
    <scope>NUCLEOTIDE SEQUENCE [LARGE SCALE GENOMIC DNA]</scope>
    <source>
        <strain evidence="7 8">S276</strain>
    </source>
</reference>
<evidence type="ECO:0000256" key="2">
    <source>
        <dbReference type="ARBA" id="ARBA00012955"/>
    </source>
</evidence>
<feature type="compositionally biased region" description="Gly residues" evidence="6">
    <location>
        <begin position="49"/>
        <end position="58"/>
    </location>
</feature>
<dbReference type="EC" id="2.7.4.3" evidence="2"/>
<evidence type="ECO:0000256" key="6">
    <source>
        <dbReference type="SAM" id="MobiDB-lite"/>
    </source>
</evidence>
<dbReference type="Gramene" id="GBG58832">
    <property type="protein sequence ID" value="GBG58832"/>
    <property type="gene ID" value="CBR_g232"/>
</dbReference>
<dbReference type="InterPro" id="IPR027417">
    <property type="entry name" value="P-loop_NTPase"/>
</dbReference>
<feature type="compositionally biased region" description="Basic and acidic residues" evidence="6">
    <location>
        <begin position="116"/>
        <end position="202"/>
    </location>
</feature>
<feature type="compositionally biased region" description="Basic and acidic residues" evidence="6">
    <location>
        <begin position="63"/>
        <end position="72"/>
    </location>
</feature>
<dbReference type="PROSITE" id="PS00113">
    <property type="entry name" value="ADENYLATE_KINASE"/>
    <property type="match status" value="2"/>
</dbReference>
<dbReference type="GO" id="GO:0004017">
    <property type="term" value="F:AMP kinase activity"/>
    <property type="evidence" value="ECO:0007669"/>
    <property type="project" value="UniProtKB-EC"/>
</dbReference>
<dbReference type="HAMAP" id="MF_00235">
    <property type="entry name" value="Adenylate_kinase_Adk"/>
    <property type="match status" value="2"/>
</dbReference>
<dbReference type="InterPro" id="IPR033690">
    <property type="entry name" value="Adenylat_kinase_CS"/>
</dbReference>
<dbReference type="GO" id="GO:0005524">
    <property type="term" value="F:ATP binding"/>
    <property type="evidence" value="ECO:0007669"/>
    <property type="project" value="InterPro"/>
</dbReference>
<name>A0A388JM95_CHABU</name>
<evidence type="ECO:0000313" key="8">
    <source>
        <dbReference type="Proteomes" id="UP000265515"/>
    </source>
</evidence>
<evidence type="ECO:0000256" key="3">
    <source>
        <dbReference type="ARBA" id="ARBA00022679"/>
    </source>
</evidence>
<sequence length="635" mass="68282">MGCGCVRAVGKPPDGEKPKSADHSDETKMKSDGAKGHVVDGAKKETGDKGGGGAGGEVAGKAKGGDTNHHGVADQGGKMSEMKSHGELAGAGTTQEKAKAIGEDQKGVEAKSMAKGHGDHHGSGAHVKEETSKTKVDGGHHGEVAGGKKEKSDGKDGGKEATKAEDGGKETTKAKDGGKGTKETNKAKDDKTHKKGGEEDHASGVGSNQDRERGGHGHGKMVTGEKDPKHEHVMAMAKAPRAEDEEVMTVVVLGGPGCGKGTQCEYMVHDFDFHHLSVGDLLRDEVQRGTDIGKSCDTIMKEGKLVPTEMSLNLLRAAMKRSPSKRFLIDGFPRSIEQAEALESTIQPPTLILFFDCSLQTMETRLMNRAKTSGRGDDNPETIQKRLQTFLDATRPVADHYAKVSPQRFKKISAELEPQTVYKDVVKALNSVNLFAYGVIQKPGTQNTVIFVLGGPGSGKGMQCSNVKKVFKFVHLSVGDLLRDEVRKGTPTGLSVDKTMKEGELVPTDVALHLLQTAMERSSAKRFLIDGFPRTLDQAHLYEARIGLPTYVLYFESPVEILEARLLKRAETGSRKDDNVETIKHRLETFMHSLSPVINYYREKHPGILKVISSVPSADEVFAEVQAVLMSLIGA</sequence>
<keyword evidence="8" id="KW-1185">Reference proteome</keyword>
<evidence type="ECO:0000256" key="1">
    <source>
        <dbReference type="ARBA" id="ARBA00007220"/>
    </source>
</evidence>
<dbReference type="InterPro" id="IPR000850">
    <property type="entry name" value="Adenylat/UMP-CMP_kin"/>
</dbReference>
<dbReference type="Pfam" id="PF00406">
    <property type="entry name" value="ADK"/>
    <property type="match status" value="2"/>
</dbReference>
<proteinExistence type="inferred from homology"/>
<keyword evidence="3" id="KW-0808">Transferase</keyword>
<dbReference type="PRINTS" id="PR00094">
    <property type="entry name" value="ADENYLTKNASE"/>
</dbReference>
<evidence type="ECO:0000256" key="5">
    <source>
        <dbReference type="ARBA" id="ARBA00022777"/>
    </source>
</evidence>
<feature type="region of interest" description="Disordered" evidence="6">
    <location>
        <begin position="1"/>
        <end position="228"/>
    </location>
</feature>
<evidence type="ECO:0000313" key="7">
    <source>
        <dbReference type="EMBL" id="GBG58832.1"/>
    </source>
</evidence>
<feature type="compositionally biased region" description="Basic and acidic residues" evidence="6">
    <location>
        <begin position="13"/>
        <end position="48"/>
    </location>
</feature>
<dbReference type="CDD" id="cd01428">
    <property type="entry name" value="ADK"/>
    <property type="match status" value="2"/>
</dbReference>
<dbReference type="PANTHER" id="PTHR23359">
    <property type="entry name" value="NUCLEOTIDE KINASE"/>
    <property type="match status" value="1"/>
</dbReference>
<comment type="caution">
    <text evidence="7">The sequence shown here is derived from an EMBL/GenBank/DDBJ whole genome shotgun (WGS) entry which is preliminary data.</text>
</comment>
<keyword evidence="5" id="KW-0418">Kinase</keyword>
<gene>
    <name evidence="7" type="ORF">CBR_g232</name>
</gene>
<feature type="compositionally biased region" description="Basic and acidic residues" evidence="6">
    <location>
        <begin position="96"/>
        <end position="109"/>
    </location>
</feature>
<organism evidence="7 8">
    <name type="scientific">Chara braunii</name>
    <name type="common">Braun's stonewort</name>
    <dbReference type="NCBI Taxonomy" id="69332"/>
    <lineage>
        <taxon>Eukaryota</taxon>
        <taxon>Viridiplantae</taxon>
        <taxon>Streptophyta</taxon>
        <taxon>Charophyceae</taxon>
        <taxon>Charales</taxon>
        <taxon>Characeae</taxon>
        <taxon>Chara</taxon>
    </lineage>
</organism>
<dbReference type="OrthoDB" id="442176at2759"/>
<dbReference type="Gene3D" id="3.40.50.300">
    <property type="entry name" value="P-loop containing nucleotide triphosphate hydrolases"/>
    <property type="match status" value="2"/>
</dbReference>
<keyword evidence="4" id="KW-0547">Nucleotide-binding</keyword>
<dbReference type="OMA" id="HLYEARI"/>